<gene>
    <name evidence="1" type="ORF">FGL98_12690</name>
</gene>
<sequence>MTTHFHVSSVHNRESISKYGLDWRRMGAAPGIAGSRQPEQPGCFLVDHESDVEWFVRMNNTGGAVDVWEVNGVDVSELVESPEGGYLYLPTVVPSRQLRLAQRDLLLTGF</sequence>
<dbReference type="OrthoDB" id="4205531at2"/>
<proteinExistence type="predicted"/>
<comment type="caution">
    <text evidence="1">The sequence shown here is derived from an EMBL/GenBank/DDBJ whole genome shotgun (WGS) entry which is preliminary data.</text>
</comment>
<reference evidence="1 2" key="1">
    <citation type="submission" date="2019-05" db="EMBL/GenBank/DDBJ databases">
        <authorList>
            <person name="Lee S.D."/>
        </authorList>
    </citation>
    <scope>NUCLEOTIDE SEQUENCE [LARGE SCALE GENOMIC DNA]</scope>
    <source>
        <strain evidence="1 2">C5-26</strain>
    </source>
</reference>
<reference evidence="1 2" key="2">
    <citation type="submission" date="2019-08" db="EMBL/GenBank/DDBJ databases">
        <title>Jejuicoccus antrihumi gen. nov., sp. nov., a new member of the family Dermacoccaceae isolated from a cave.</title>
        <authorList>
            <person name="Schumann P."/>
            <person name="Kim I.S."/>
        </authorList>
    </citation>
    <scope>NUCLEOTIDE SEQUENCE [LARGE SCALE GENOMIC DNA]</scope>
    <source>
        <strain evidence="1 2">C5-26</strain>
    </source>
</reference>
<organism evidence="1 2">
    <name type="scientific">Leekyejoonella antrihumi</name>
    <dbReference type="NCBI Taxonomy" id="1660198"/>
    <lineage>
        <taxon>Bacteria</taxon>
        <taxon>Bacillati</taxon>
        <taxon>Actinomycetota</taxon>
        <taxon>Actinomycetes</taxon>
        <taxon>Micrococcales</taxon>
        <taxon>Dermacoccaceae</taxon>
        <taxon>Leekyejoonella</taxon>
    </lineage>
</organism>
<dbReference type="AlphaFoldDB" id="A0A563DZI6"/>
<evidence type="ECO:0000313" key="2">
    <source>
        <dbReference type="Proteomes" id="UP000320244"/>
    </source>
</evidence>
<dbReference type="Proteomes" id="UP000320244">
    <property type="component" value="Unassembled WGS sequence"/>
</dbReference>
<keyword evidence="2" id="KW-1185">Reference proteome</keyword>
<name>A0A563DZI6_9MICO</name>
<evidence type="ECO:0000313" key="1">
    <source>
        <dbReference type="EMBL" id="TWP35670.1"/>
    </source>
</evidence>
<dbReference type="EMBL" id="VCQV01000017">
    <property type="protein sequence ID" value="TWP35670.1"/>
    <property type="molecule type" value="Genomic_DNA"/>
</dbReference>
<protein>
    <submittedName>
        <fullName evidence="1">Uncharacterized protein</fullName>
    </submittedName>
</protein>
<accession>A0A563DZI6</accession>
<dbReference type="RefSeq" id="WP_146317144.1">
    <property type="nucleotide sequence ID" value="NZ_VCQV01000017.1"/>
</dbReference>